<feature type="compositionally biased region" description="Polar residues" evidence="2">
    <location>
        <begin position="432"/>
        <end position="447"/>
    </location>
</feature>
<feature type="region of interest" description="Disordered" evidence="2">
    <location>
        <begin position="429"/>
        <end position="460"/>
    </location>
</feature>
<feature type="region of interest" description="Disordered" evidence="2">
    <location>
        <begin position="1"/>
        <end position="204"/>
    </location>
</feature>
<keyword evidence="4" id="KW-1185">Reference proteome</keyword>
<feature type="compositionally biased region" description="Low complexity" evidence="2">
    <location>
        <begin position="98"/>
        <end position="114"/>
    </location>
</feature>
<sequence>MRFFRSSESRAKSKPRFSFRRHSDDVADDEQKPPVKPRLRPTAESALALASASASAHAPTDSLSSTFVSSLSISTASSVSSPASLPRDSALQRQSTLAPSDDASASASDAATASRLKRTSDSNASTEPDDDGDAAWPLGTPSGSHHHQPQPQPTHRRTSSTQSLATPRESFSLSHSSSSSSGGPMRPHSGSASSSSSSSAAPRHSIVGYRQLRCSMTYKNRMGVQNDDSLSSLPAPLILSHRGDHAGRSSSSAGSASSLSGSFVNSQQHLQHTHAHAHTPAAAAAASPSPSESPLMPQGPEVRLTEVSVAALQTRRAFQQMVLAIEDDESSEYDSDSEGFVRASADSFVGSGGIVQLGMDEYRKFQFRLRQLEDMCQEQARKQANMEETIEQEVQARTKKVVEATEKKIAMYKQAKDYEVEREIQRRVSEMSGLSRQSSVPNMSARDTVTLPPQYPELKNKPLDKILHPRRTRRRLELLREREEQQKREMEQFREFIRNTETRIPRDTTCSPSSAVLDSARASIKALRDPHITEDLLSASHNELIEMICMLRQHVGVQEQQLDEAKRLITAAIEAREEAEETAREAVELTMELDSRLERASQEIVVIRDELRRSSEFSLRSSGLGDRTSSMLSLRATHHGSNGSFAASNSI</sequence>
<feature type="compositionally biased region" description="Low complexity" evidence="2">
    <location>
        <begin position="43"/>
        <end position="86"/>
    </location>
</feature>
<feature type="compositionally biased region" description="Basic and acidic residues" evidence="2">
    <location>
        <begin position="1"/>
        <end position="11"/>
    </location>
</feature>
<organism evidence="3 4">
    <name type="scientific">Pythium insidiosum</name>
    <name type="common">Pythiosis disease agent</name>
    <dbReference type="NCBI Taxonomy" id="114742"/>
    <lineage>
        <taxon>Eukaryota</taxon>
        <taxon>Sar</taxon>
        <taxon>Stramenopiles</taxon>
        <taxon>Oomycota</taxon>
        <taxon>Peronosporomycetes</taxon>
        <taxon>Pythiales</taxon>
        <taxon>Pythiaceae</taxon>
        <taxon>Pythium</taxon>
    </lineage>
</organism>
<feature type="coiled-coil region" evidence="1">
    <location>
        <begin position="562"/>
        <end position="592"/>
    </location>
</feature>
<evidence type="ECO:0000313" key="4">
    <source>
        <dbReference type="Proteomes" id="UP001209570"/>
    </source>
</evidence>
<evidence type="ECO:0000313" key="3">
    <source>
        <dbReference type="EMBL" id="KAJ0405941.1"/>
    </source>
</evidence>
<feature type="region of interest" description="Disordered" evidence="2">
    <location>
        <begin position="239"/>
        <end position="299"/>
    </location>
</feature>
<dbReference type="AlphaFoldDB" id="A0AAD5M660"/>
<feature type="compositionally biased region" description="Basic residues" evidence="2">
    <location>
        <begin position="144"/>
        <end position="158"/>
    </location>
</feature>
<proteinExistence type="predicted"/>
<protein>
    <submittedName>
        <fullName evidence="3">Uncharacterized protein</fullName>
    </submittedName>
</protein>
<dbReference type="Proteomes" id="UP001209570">
    <property type="component" value="Unassembled WGS sequence"/>
</dbReference>
<feature type="compositionally biased region" description="Basic and acidic residues" evidence="2">
    <location>
        <begin position="21"/>
        <end position="33"/>
    </location>
</feature>
<dbReference type="EMBL" id="JAKCXM010000038">
    <property type="protein sequence ID" value="KAJ0405941.1"/>
    <property type="molecule type" value="Genomic_DNA"/>
</dbReference>
<name>A0AAD5M660_PYTIN</name>
<feature type="compositionally biased region" description="Low complexity" evidence="2">
    <location>
        <begin position="278"/>
        <end position="294"/>
    </location>
</feature>
<evidence type="ECO:0000256" key="2">
    <source>
        <dbReference type="SAM" id="MobiDB-lite"/>
    </source>
</evidence>
<evidence type="ECO:0000256" key="1">
    <source>
        <dbReference type="SAM" id="Coils"/>
    </source>
</evidence>
<comment type="caution">
    <text evidence="3">The sequence shown here is derived from an EMBL/GenBank/DDBJ whole genome shotgun (WGS) entry which is preliminary data.</text>
</comment>
<accession>A0AAD5M660</accession>
<feature type="compositionally biased region" description="Low complexity" evidence="2">
    <location>
        <begin position="248"/>
        <end position="262"/>
    </location>
</feature>
<feature type="compositionally biased region" description="Low complexity" evidence="2">
    <location>
        <begin position="170"/>
        <end position="201"/>
    </location>
</feature>
<reference evidence="3" key="1">
    <citation type="submission" date="2021-12" db="EMBL/GenBank/DDBJ databases">
        <title>Prjna785345.</title>
        <authorList>
            <person name="Rujirawat T."/>
            <person name="Krajaejun T."/>
        </authorList>
    </citation>
    <scope>NUCLEOTIDE SEQUENCE</scope>
    <source>
        <strain evidence="3">Pi057C3</strain>
    </source>
</reference>
<keyword evidence="1" id="KW-0175">Coiled coil</keyword>
<gene>
    <name evidence="3" type="ORF">P43SY_005507</name>
</gene>